<keyword evidence="4" id="KW-1185">Reference proteome</keyword>
<evidence type="ECO:0000313" key="3">
    <source>
        <dbReference type="EMBL" id="KAJ1103325.1"/>
    </source>
</evidence>
<protein>
    <submittedName>
        <fullName evidence="3">Uncharacterized protein</fullName>
    </submittedName>
</protein>
<evidence type="ECO:0000256" key="2">
    <source>
        <dbReference type="SAM" id="SignalP"/>
    </source>
</evidence>
<feature type="region of interest" description="Disordered" evidence="1">
    <location>
        <begin position="136"/>
        <end position="228"/>
    </location>
</feature>
<gene>
    <name evidence="3" type="ORF">NDU88_000751</name>
</gene>
<sequence>MGSGLCTLSFLGVSTVSEVCGPSVGIENRLSGVKSLQWECRSSRLEENTDCGVCKPRPLLAVSKTPPSPGCEHRLCSIKSMFEAVNADCGVCKSRLLLPVSAGPVVRRDCSRLGTADVLTLQCRRAGFSQPRVLHREKEGRRSLGVVPSVNSVRPPPRQASREGRFDPRGAPCIPAERDVWSPGAPSGCSAVAWQARTQQQEAADGSRKKKEKRDRSQCSGPAAPRGACAILGTHTPAFRTLGLCSPGRGTQRRSRRGSSPNNRE</sequence>
<evidence type="ECO:0000313" key="4">
    <source>
        <dbReference type="Proteomes" id="UP001066276"/>
    </source>
</evidence>
<name>A0AAV7MSS0_PLEWA</name>
<feature type="region of interest" description="Disordered" evidence="1">
    <location>
        <begin position="240"/>
        <end position="265"/>
    </location>
</feature>
<feature type="signal peptide" evidence="2">
    <location>
        <begin position="1"/>
        <end position="21"/>
    </location>
</feature>
<feature type="chain" id="PRO_5043764929" evidence="2">
    <location>
        <begin position="22"/>
        <end position="265"/>
    </location>
</feature>
<accession>A0AAV7MSS0</accession>
<dbReference type="Proteomes" id="UP001066276">
    <property type="component" value="Chromosome 9"/>
</dbReference>
<comment type="caution">
    <text evidence="3">The sequence shown here is derived from an EMBL/GenBank/DDBJ whole genome shotgun (WGS) entry which is preliminary data.</text>
</comment>
<organism evidence="3 4">
    <name type="scientific">Pleurodeles waltl</name>
    <name type="common">Iberian ribbed newt</name>
    <dbReference type="NCBI Taxonomy" id="8319"/>
    <lineage>
        <taxon>Eukaryota</taxon>
        <taxon>Metazoa</taxon>
        <taxon>Chordata</taxon>
        <taxon>Craniata</taxon>
        <taxon>Vertebrata</taxon>
        <taxon>Euteleostomi</taxon>
        <taxon>Amphibia</taxon>
        <taxon>Batrachia</taxon>
        <taxon>Caudata</taxon>
        <taxon>Salamandroidea</taxon>
        <taxon>Salamandridae</taxon>
        <taxon>Pleurodelinae</taxon>
        <taxon>Pleurodeles</taxon>
    </lineage>
</organism>
<proteinExistence type="predicted"/>
<evidence type="ECO:0000256" key="1">
    <source>
        <dbReference type="SAM" id="MobiDB-lite"/>
    </source>
</evidence>
<keyword evidence="2" id="KW-0732">Signal</keyword>
<dbReference type="EMBL" id="JANPWB010000013">
    <property type="protein sequence ID" value="KAJ1103325.1"/>
    <property type="molecule type" value="Genomic_DNA"/>
</dbReference>
<reference evidence="3" key="1">
    <citation type="journal article" date="2022" name="bioRxiv">
        <title>Sequencing and chromosome-scale assembly of the giantPleurodeles waltlgenome.</title>
        <authorList>
            <person name="Brown T."/>
            <person name="Elewa A."/>
            <person name="Iarovenko S."/>
            <person name="Subramanian E."/>
            <person name="Araus A.J."/>
            <person name="Petzold A."/>
            <person name="Susuki M."/>
            <person name="Suzuki K.-i.T."/>
            <person name="Hayashi T."/>
            <person name="Toyoda A."/>
            <person name="Oliveira C."/>
            <person name="Osipova E."/>
            <person name="Leigh N.D."/>
            <person name="Simon A."/>
            <person name="Yun M.H."/>
        </authorList>
    </citation>
    <scope>NUCLEOTIDE SEQUENCE</scope>
    <source>
        <strain evidence="3">20211129_DDA</strain>
        <tissue evidence="3">Liver</tissue>
    </source>
</reference>
<dbReference type="AlphaFoldDB" id="A0AAV7MSS0"/>